<proteinExistence type="predicted"/>
<keyword evidence="1" id="KW-0378">Hydrolase</keyword>
<organism evidence="1 2">
    <name type="scientific">Caballeronia choica</name>
    <dbReference type="NCBI Taxonomy" id="326476"/>
    <lineage>
        <taxon>Bacteria</taxon>
        <taxon>Pseudomonadati</taxon>
        <taxon>Pseudomonadota</taxon>
        <taxon>Betaproteobacteria</taxon>
        <taxon>Burkholderiales</taxon>
        <taxon>Burkholderiaceae</taxon>
        <taxon>Caballeronia</taxon>
    </lineage>
</organism>
<gene>
    <name evidence="1" type="primary">estP</name>
    <name evidence="1" type="ORF">AWB68_07619</name>
</gene>
<dbReference type="EC" id="3.1.1.88" evidence="1"/>
<accession>A0A158KWC7</accession>
<dbReference type="GO" id="GO:0102209">
    <property type="term" value="F:trans-permethrin hydrolase activity"/>
    <property type="evidence" value="ECO:0007669"/>
    <property type="project" value="UniProtKB-EC"/>
</dbReference>
<comment type="caution">
    <text evidence="1">The sequence shown here is derived from an EMBL/GenBank/DDBJ whole genome shotgun (WGS) entry which is preliminary data.</text>
</comment>
<dbReference type="Proteomes" id="UP000054770">
    <property type="component" value="Unassembled WGS sequence"/>
</dbReference>
<evidence type="ECO:0000313" key="1">
    <source>
        <dbReference type="EMBL" id="SAL85265.1"/>
    </source>
</evidence>
<dbReference type="EMBL" id="FCON02000182">
    <property type="protein sequence ID" value="SAL85265.1"/>
    <property type="molecule type" value="Genomic_DNA"/>
</dbReference>
<protein>
    <submittedName>
        <fullName evidence="1">Pyrethroid hydrolase</fullName>
        <ecNumber evidence="1">3.1.1.88</ecNumber>
    </submittedName>
</protein>
<evidence type="ECO:0000313" key="2">
    <source>
        <dbReference type="Proteomes" id="UP000054770"/>
    </source>
</evidence>
<sequence length="847" mass="95521">MTAMRIEARYLLIEWKSEALARHIDVSPVALELGDGEDGALEVESMIFNDFYPWLGIRLSEAAEHCVPVFTSVSGTEVPLLRVDDPGNGGSWWIRNDGWDAVGKRHLNEMQRSAGIYTIRIDSVTLRIFNRLSNLGRACVQAYVDDFRGDLMWMIMSDETGATASTNGAGSPAELIDALDSLSRALQRIQASPSVMIRESQTLQPVAKVRANAATFRQFMSRPTRRHVIGRSFYEAADTPENRYLRHIVAVSLKVVETYVDAAASQASFLERLAAIETKRGKENREMERRSVDPLVWDQQTDDIAQRLEALHSFGDREASRKPFPLRLKAQARPNFSFYYERQKSAGNADDSKIAYRLVIMPRTPFELILRTHHFCRRYKIAGSADSKDIFKKEQWHRELRFESVEAVEAQTNILSSRASKRMKFEDDGWTAALRESEKLELNQEAEVCEQRAREASRRGEAIASSLRSARTQASRLAHIDASLASRSISCSPTFPASIKFLSNPDYAACIAAFKKINDVCNRNGFDATSLDAIGRIGILHASDIYEKWSLIKLFSLLTQTFRFIPESGWQSKLTCAVLAGAVDARFEFSRQASALKVVLTYQATLRNGRRPDFVLQVFRTATDEYFGQEDGDIFLCGIVMDAKFRTAWRPDALRRVLDELIHTKDYGTASLGAGVFVIQPCEFTVHAPESPLNWGRHCDYGSQKSHKSGWVQAGVTSTGVASVQHLKRLLIMVFQKAFAPPVEVTRHDHETPRWFSDSFCLECGEPHTEDSIDAQITKGRQLSWRFTCARCQTQSKRTHCYECASTSLFKNGTRWTYHNTVADQITNVLCPKCGAFFDADWDAGDH</sequence>
<keyword evidence="2" id="KW-1185">Reference proteome</keyword>
<dbReference type="AlphaFoldDB" id="A0A158KWC7"/>
<name>A0A158KWC7_9BURK</name>
<reference evidence="1" key="1">
    <citation type="submission" date="2016-01" db="EMBL/GenBank/DDBJ databases">
        <authorList>
            <person name="Peeters C."/>
        </authorList>
    </citation>
    <scope>NUCLEOTIDE SEQUENCE [LARGE SCALE GENOMIC DNA]</scope>
    <source>
        <strain evidence="1">LMG 22940</strain>
    </source>
</reference>